<keyword evidence="8" id="KW-0479">Metal-binding</keyword>
<dbReference type="PROSITE" id="PS01305">
    <property type="entry name" value="MOAA_NIFB_PQQE"/>
    <property type="match status" value="1"/>
</dbReference>
<dbReference type="PANTHER" id="PTHR43787:SF13">
    <property type="entry name" value="FEMO COFACTOR BIOSYNTHESIS PROTEIN NIFB"/>
    <property type="match status" value="1"/>
</dbReference>
<dbReference type="SFLD" id="SFLDS00029">
    <property type="entry name" value="Radical_SAM"/>
    <property type="match status" value="1"/>
</dbReference>
<evidence type="ECO:0000256" key="5">
    <source>
        <dbReference type="ARBA" id="ARBA00021702"/>
    </source>
</evidence>
<dbReference type="EMBL" id="CAMTCP010000281">
    <property type="protein sequence ID" value="CAI3686600.1"/>
    <property type="molecule type" value="Genomic_DNA"/>
</dbReference>
<keyword evidence="11" id="KW-0535">Nitrogen fixation</keyword>
<evidence type="ECO:0000256" key="7">
    <source>
        <dbReference type="ARBA" id="ARBA00022691"/>
    </source>
</evidence>
<name>A0A650M565_9CLOT</name>
<evidence type="ECO:0000256" key="9">
    <source>
        <dbReference type="ARBA" id="ARBA00023004"/>
    </source>
</evidence>
<dbReference type="InterPro" id="IPR006638">
    <property type="entry name" value="Elp3/MiaA/NifB-like_rSAM"/>
</dbReference>
<dbReference type="RefSeq" id="WP_370468876.1">
    <property type="nucleotide sequence ID" value="NZ_CAKJVD010000011.1"/>
</dbReference>
<reference evidence="17" key="3">
    <citation type="submission" date="2022-10" db="EMBL/GenBank/DDBJ databases">
        <authorList>
            <person name="Aires J."/>
            <person name="Mesa V."/>
        </authorList>
    </citation>
    <scope>NUCLEOTIDE SEQUENCE</scope>
    <source>
        <strain evidence="17">Clostridium neonatale JD116</strain>
    </source>
</reference>
<evidence type="ECO:0000256" key="13">
    <source>
        <dbReference type="ARBA" id="ARBA00030926"/>
    </source>
</evidence>
<dbReference type="UniPathway" id="UPA00782"/>
<dbReference type="InterPro" id="IPR007197">
    <property type="entry name" value="rSAM"/>
</dbReference>
<accession>A0A650M565</accession>
<evidence type="ECO:0000259" key="15">
    <source>
        <dbReference type="PROSITE" id="PS51918"/>
    </source>
</evidence>
<dbReference type="GO" id="GO:0016829">
    <property type="term" value="F:lyase activity"/>
    <property type="evidence" value="ECO:0007669"/>
    <property type="project" value="UniProtKB-KW"/>
</dbReference>
<comment type="pathway">
    <text evidence="3">Cofactor biosynthesis; Fe-Mo cofactor biosynthesis.</text>
</comment>
<evidence type="ECO:0000313" key="16">
    <source>
        <dbReference type="EMBL" id="CAG9710552.1"/>
    </source>
</evidence>
<dbReference type="Proteomes" id="UP000789738">
    <property type="component" value="Unassembled WGS sequence"/>
</dbReference>
<dbReference type="Gene3D" id="3.20.20.70">
    <property type="entry name" value="Aldolase class I"/>
    <property type="match status" value="1"/>
</dbReference>
<evidence type="ECO:0000256" key="3">
    <source>
        <dbReference type="ARBA" id="ARBA00005155"/>
    </source>
</evidence>
<dbReference type="GeneID" id="68876207"/>
<comment type="cofactor">
    <cofactor evidence="1">
        <name>[4Fe-4S] cluster</name>
        <dbReference type="ChEBI" id="CHEBI:49883"/>
    </cofactor>
</comment>
<organism evidence="18 19">
    <name type="scientific">Clostridium neonatale</name>
    <dbReference type="NCBI Taxonomy" id="137838"/>
    <lineage>
        <taxon>Bacteria</taxon>
        <taxon>Bacillati</taxon>
        <taxon>Bacillota</taxon>
        <taxon>Clostridia</taxon>
        <taxon>Eubacteriales</taxon>
        <taxon>Clostridiaceae</taxon>
        <taxon>Clostridium</taxon>
    </lineage>
</organism>
<evidence type="ECO:0000256" key="11">
    <source>
        <dbReference type="ARBA" id="ARBA00023231"/>
    </source>
</evidence>
<feature type="domain" description="Radical SAM core" evidence="15">
    <location>
        <begin position="36"/>
        <end position="278"/>
    </location>
</feature>
<dbReference type="SFLD" id="SFLDG01067">
    <property type="entry name" value="SPASM/twitch_domain_containing"/>
    <property type="match status" value="1"/>
</dbReference>
<gene>
    <name evidence="18" type="primary">nifB_2</name>
    <name evidence="16" type="synonym">nifB</name>
    <name evidence="17" type="ORF">CNEO2_70084</name>
    <name evidence="16" type="ORF">CNEO_44839</name>
    <name evidence="18" type="ORF">CNEONATNEC25_00866</name>
</gene>
<dbReference type="SUPFAM" id="SSF102114">
    <property type="entry name" value="Radical SAM enzymes"/>
    <property type="match status" value="1"/>
</dbReference>
<evidence type="ECO:0000256" key="4">
    <source>
        <dbReference type="ARBA" id="ARBA00006804"/>
    </source>
</evidence>
<dbReference type="Proteomes" id="UP001189143">
    <property type="component" value="Unassembled WGS sequence"/>
</dbReference>
<evidence type="ECO:0000256" key="14">
    <source>
        <dbReference type="ARBA" id="ARBA00032102"/>
    </source>
</evidence>
<evidence type="ECO:0000256" key="10">
    <source>
        <dbReference type="ARBA" id="ARBA00023014"/>
    </source>
</evidence>
<keyword evidence="10" id="KW-0411">Iron-sulfur</keyword>
<dbReference type="GO" id="GO:0051539">
    <property type="term" value="F:4 iron, 4 sulfur cluster binding"/>
    <property type="evidence" value="ECO:0007669"/>
    <property type="project" value="UniProtKB-KW"/>
</dbReference>
<evidence type="ECO:0000256" key="6">
    <source>
        <dbReference type="ARBA" id="ARBA00022485"/>
    </source>
</evidence>
<dbReference type="AlphaFoldDB" id="A0A650M565"/>
<comment type="similarity">
    <text evidence="4">Belongs to the radical SAM superfamily. NifB family.</text>
</comment>
<sequence>MEKLAIVKEPKNNRHHKDEKFKHLAKTHPCLGGEAHFKYGRIHLPVSPACNIQCKFCKRGFNKSEVRPGVSSLLLKPEEAVKTVQKALELCPEIRVAGIAGPGDTLATDLALETFELIKKEFPHLVNCLSTNGLRLEEKAERIVKAGVQTLTVTVNAVDPEILKDICSFVIDENGNKLEGIEGAKKLIDAQLRGIKKISELGVIVKINSVLVPGINDKHIKEVARVTKELGASILNIIPLIPQNELSHLNAPTCEMLERVRQEAGEYLDVFRHCKHCRADACGVPGKNQDIHGLLYDKEVVETFSHG</sequence>
<dbReference type="InterPro" id="IPR058240">
    <property type="entry name" value="rSAM_sf"/>
</dbReference>
<evidence type="ECO:0000256" key="8">
    <source>
        <dbReference type="ARBA" id="ARBA00022723"/>
    </source>
</evidence>
<keyword evidence="12 18" id="KW-0456">Lyase</keyword>
<comment type="function">
    <text evidence="2">Involved in the biosynthesis of the iron-molybdenum cofactor (FeMo-co or M-cluster) found in the dinitrogenase enzyme of the nitrogenase complex in nitrogen-fixing microorganisms. NifB catalyzes the crucial step of radical SAM-dependent carbide insertion that occurs concomitant with the insertion of a 9th sulfur and the rearrangement/coupling of two [4Fe-4S] clusters into a [8Fe-9S-C] cluster, the precursor to the M-cluster.</text>
</comment>
<evidence type="ECO:0000256" key="1">
    <source>
        <dbReference type="ARBA" id="ARBA00001966"/>
    </source>
</evidence>
<dbReference type="EMBL" id="CAKJVE010000004">
    <property type="protein sequence ID" value="CAG9710552.1"/>
    <property type="molecule type" value="Genomic_DNA"/>
</dbReference>
<dbReference type="InterPro" id="IPR000385">
    <property type="entry name" value="MoaA_NifB_PqqE_Fe-S-bd_CS"/>
</dbReference>
<dbReference type="Proteomes" id="UP000431451">
    <property type="component" value="Unassembled WGS sequence"/>
</dbReference>
<dbReference type="GO" id="GO:0046872">
    <property type="term" value="F:metal ion binding"/>
    <property type="evidence" value="ECO:0007669"/>
    <property type="project" value="UniProtKB-KW"/>
</dbReference>
<reference evidence="18 19" key="1">
    <citation type="submission" date="2018-06" db="EMBL/GenBank/DDBJ databases">
        <authorList>
            <consortium name="IHU Genomes"/>
        </authorList>
    </citation>
    <scope>NUCLEOTIDE SEQUENCE [LARGE SCALE GENOMIC DNA]</scope>
    <source>
        <strain evidence="18 19">NEC25</strain>
    </source>
</reference>
<evidence type="ECO:0000313" key="19">
    <source>
        <dbReference type="Proteomes" id="UP000431451"/>
    </source>
</evidence>
<proteinExistence type="inferred from homology"/>
<protein>
    <recommendedName>
        <fullName evidence="5">FeMo cofactor biosynthesis protein NifB</fullName>
    </recommendedName>
    <alternativeName>
        <fullName evidence="14">Nitrogenase cofactor maturase NifB</fullName>
    </alternativeName>
    <alternativeName>
        <fullName evidence="13">Radical SAM assemblase NifB</fullName>
    </alternativeName>
</protein>
<keyword evidence="6" id="KW-0004">4Fe-4S</keyword>
<dbReference type="PROSITE" id="PS51918">
    <property type="entry name" value="RADICAL_SAM"/>
    <property type="match status" value="1"/>
</dbReference>
<dbReference type="InterPro" id="IPR013785">
    <property type="entry name" value="Aldolase_TIM"/>
</dbReference>
<keyword evidence="9" id="KW-0408">Iron</keyword>
<evidence type="ECO:0000256" key="12">
    <source>
        <dbReference type="ARBA" id="ARBA00023239"/>
    </source>
</evidence>
<dbReference type="GO" id="GO:0032324">
    <property type="term" value="P:molybdopterin cofactor biosynthetic process"/>
    <property type="evidence" value="ECO:0007669"/>
    <property type="project" value="UniProtKB-ARBA"/>
</dbReference>
<dbReference type="Pfam" id="PF04055">
    <property type="entry name" value="Radical_SAM"/>
    <property type="match status" value="1"/>
</dbReference>
<keyword evidence="7" id="KW-0949">S-adenosyl-L-methionine</keyword>
<reference evidence="16" key="2">
    <citation type="submission" date="2021-10" db="EMBL/GenBank/DDBJ databases">
        <authorList>
            <person name="Mesa V."/>
        </authorList>
    </citation>
    <scope>NUCLEOTIDE SEQUENCE</scope>
    <source>
        <strain evidence="16">CC3_PB</strain>
    </source>
</reference>
<evidence type="ECO:0000256" key="2">
    <source>
        <dbReference type="ARBA" id="ARBA00003522"/>
    </source>
</evidence>
<dbReference type="SMART" id="SM00729">
    <property type="entry name" value="Elp3"/>
    <property type="match status" value="1"/>
</dbReference>
<evidence type="ECO:0000313" key="18">
    <source>
        <dbReference type="EMBL" id="VCT83271.1"/>
    </source>
</evidence>
<dbReference type="CDD" id="cd01335">
    <property type="entry name" value="Radical_SAM"/>
    <property type="match status" value="1"/>
</dbReference>
<evidence type="ECO:0000313" key="17">
    <source>
        <dbReference type="EMBL" id="CAI3686600.1"/>
    </source>
</evidence>
<dbReference type="PANTHER" id="PTHR43787">
    <property type="entry name" value="FEMO COFACTOR BIOSYNTHESIS PROTEIN NIFB-RELATED"/>
    <property type="match status" value="1"/>
</dbReference>
<dbReference type="EMBL" id="UWJD01000001">
    <property type="protein sequence ID" value="VCT83271.1"/>
    <property type="molecule type" value="Genomic_DNA"/>
</dbReference>